<protein>
    <recommendedName>
        <fullName evidence="6">Dipeptidyl-peptidase V</fullName>
    </recommendedName>
</protein>
<evidence type="ECO:0000313" key="9">
    <source>
        <dbReference type="EMBL" id="CAG8981610.1"/>
    </source>
</evidence>
<keyword evidence="3 7" id="KW-0732">Signal</keyword>
<dbReference type="InterPro" id="IPR029058">
    <property type="entry name" value="AB_hydrolase_fold"/>
</dbReference>
<evidence type="ECO:0000313" key="10">
    <source>
        <dbReference type="Proteomes" id="UP000701801"/>
    </source>
</evidence>
<evidence type="ECO:0000256" key="3">
    <source>
        <dbReference type="ARBA" id="ARBA00022729"/>
    </source>
</evidence>
<dbReference type="Pfam" id="PF00326">
    <property type="entry name" value="Peptidase_S9"/>
    <property type="match status" value="1"/>
</dbReference>
<evidence type="ECO:0000256" key="2">
    <source>
        <dbReference type="ARBA" id="ARBA00022670"/>
    </source>
</evidence>
<dbReference type="AlphaFoldDB" id="A0A9N9LYV9"/>
<dbReference type="GO" id="GO:0004252">
    <property type="term" value="F:serine-type endopeptidase activity"/>
    <property type="evidence" value="ECO:0007669"/>
    <property type="project" value="TreeGrafter"/>
</dbReference>
<dbReference type="SUPFAM" id="SSF53474">
    <property type="entry name" value="alpha/beta-Hydrolases"/>
    <property type="match status" value="1"/>
</dbReference>
<keyword evidence="5" id="KW-0720">Serine protease</keyword>
<feature type="chain" id="PRO_5040403009" description="Dipeptidyl-peptidase V" evidence="7">
    <location>
        <begin position="27"/>
        <end position="743"/>
    </location>
</feature>
<name>A0A9N9LYV9_9HELO</name>
<gene>
    <name evidence="9" type="ORF">HYALB_00009489</name>
</gene>
<proteinExistence type="inferred from homology"/>
<dbReference type="GO" id="GO:0006508">
    <property type="term" value="P:proteolysis"/>
    <property type="evidence" value="ECO:0007669"/>
    <property type="project" value="UniProtKB-KW"/>
</dbReference>
<reference evidence="9" key="1">
    <citation type="submission" date="2021-07" db="EMBL/GenBank/DDBJ databases">
        <authorList>
            <person name="Durling M."/>
        </authorList>
    </citation>
    <scope>NUCLEOTIDE SEQUENCE</scope>
</reference>
<dbReference type="FunFam" id="3.40.50.1820:FF:000028">
    <property type="entry name" value="S9 family peptidase"/>
    <property type="match status" value="1"/>
</dbReference>
<comment type="similarity">
    <text evidence="1">Belongs to the peptidase S9C family.</text>
</comment>
<evidence type="ECO:0000256" key="5">
    <source>
        <dbReference type="ARBA" id="ARBA00022825"/>
    </source>
</evidence>
<comment type="caution">
    <text evidence="9">The sequence shown here is derived from an EMBL/GenBank/DDBJ whole genome shotgun (WGS) entry which is preliminary data.</text>
</comment>
<evidence type="ECO:0000259" key="8">
    <source>
        <dbReference type="Pfam" id="PF00326"/>
    </source>
</evidence>
<accession>A0A9N9LYV9</accession>
<organism evidence="9 10">
    <name type="scientific">Hymenoscyphus albidus</name>
    <dbReference type="NCBI Taxonomy" id="595503"/>
    <lineage>
        <taxon>Eukaryota</taxon>
        <taxon>Fungi</taxon>
        <taxon>Dikarya</taxon>
        <taxon>Ascomycota</taxon>
        <taxon>Pezizomycotina</taxon>
        <taxon>Leotiomycetes</taxon>
        <taxon>Helotiales</taxon>
        <taxon>Helotiaceae</taxon>
        <taxon>Hymenoscyphus</taxon>
    </lineage>
</organism>
<dbReference type="Proteomes" id="UP000701801">
    <property type="component" value="Unassembled WGS sequence"/>
</dbReference>
<dbReference type="EMBL" id="CAJVRM010000496">
    <property type="protein sequence ID" value="CAG8981610.1"/>
    <property type="molecule type" value="Genomic_DNA"/>
</dbReference>
<evidence type="ECO:0000256" key="6">
    <source>
        <dbReference type="ARBA" id="ARBA00032829"/>
    </source>
</evidence>
<keyword evidence="4" id="KW-0378">Hydrolase</keyword>
<dbReference type="SUPFAM" id="SSF82171">
    <property type="entry name" value="DPP6 N-terminal domain-like"/>
    <property type="match status" value="1"/>
</dbReference>
<dbReference type="OrthoDB" id="416344at2759"/>
<keyword evidence="2" id="KW-0645">Protease</keyword>
<evidence type="ECO:0000256" key="7">
    <source>
        <dbReference type="SAM" id="SignalP"/>
    </source>
</evidence>
<feature type="signal peptide" evidence="7">
    <location>
        <begin position="1"/>
        <end position="26"/>
    </location>
</feature>
<sequence length="743" mass="82910">MVAFPIMRSPLALLLSLSILLSTILAAGKFTPEIMLSLKRRQYAAPNPEGTFALYTSTQWDFKANADSYVLGVYNLTNGTTEKDRTLLFSNSSSISNALWLGDGTMFVWFVWEDDGSTTVKVGDAVKPEAEPITAGKIPGFADGLKLVELSKGNYAVAFFGTADSDGKLVNFSAQQTPASSARMYTQIFVRHWDSYVAPQKNSIWYTTLSSEPSGYTLGQPINALNGTGLESPLPPFPDPSQFDIGKNGIVFTAKEPKLPQATTTKSDIYYIPLKTFQESPPTPQVILTLDLEGASSGPVFSPNGFSLVFLSMKEHAYEADKNRIMFVADITKSVTSEEFYVTPDGNGGWDRSPISVTWSVDGKYLYLPADDFGRSRLFSVAADPKLKELPQIIFAEGWVDRAYPVIDGRILVSSESLLDNSIYSWVDPVISGSKNATEGVTLIDANLKYGAEWGLSRSQISEFWYKGEGDYQVHSWVVRPSFYKEGEKYPLFFYVHGGPQSANTDWWSYRWNLALWAEQGYIVVAPNPTGSTGFGKSFTDAVQNEWGGRPYRDLELAITHIEASMPEIDVANAVQVGSSYGGYMTYWISGQPLGKKFKAQLVQDGTFNTVQFYATDELWYIQHDFNGTLWDNYDNYDRWNPARFTKEWMTPMLIVHSDLDYRTPVTDGLAAFNVLQSKGIPSIFLNYPDEGHNIRNAENSLIFHKTMFDWLNGYVGLPRYSDEGDLAYRATLQNGPWILNGK</sequence>
<dbReference type="InterPro" id="IPR011042">
    <property type="entry name" value="6-blade_b-propeller_TolB-like"/>
</dbReference>
<dbReference type="Gene3D" id="2.120.10.30">
    <property type="entry name" value="TolB, C-terminal domain"/>
    <property type="match status" value="1"/>
</dbReference>
<evidence type="ECO:0000256" key="1">
    <source>
        <dbReference type="ARBA" id="ARBA00010040"/>
    </source>
</evidence>
<keyword evidence="10" id="KW-1185">Reference proteome</keyword>
<dbReference type="PANTHER" id="PTHR42776:SF13">
    <property type="entry name" value="DIPEPTIDYL-PEPTIDASE 5"/>
    <property type="match status" value="1"/>
</dbReference>
<dbReference type="Gene3D" id="3.40.50.1820">
    <property type="entry name" value="alpha/beta hydrolase"/>
    <property type="match status" value="1"/>
</dbReference>
<dbReference type="PANTHER" id="PTHR42776">
    <property type="entry name" value="SERINE PEPTIDASE S9 FAMILY MEMBER"/>
    <property type="match status" value="1"/>
</dbReference>
<feature type="domain" description="Peptidase S9 prolyl oligopeptidase catalytic" evidence="8">
    <location>
        <begin position="508"/>
        <end position="717"/>
    </location>
</feature>
<evidence type="ECO:0000256" key="4">
    <source>
        <dbReference type="ARBA" id="ARBA00022801"/>
    </source>
</evidence>
<dbReference type="InterPro" id="IPR001375">
    <property type="entry name" value="Peptidase_S9_cat"/>
</dbReference>